<name>A0A917HX55_9FLAO</name>
<accession>A0A917HX55</accession>
<dbReference type="InterPro" id="IPR013766">
    <property type="entry name" value="Thioredoxin_domain"/>
</dbReference>
<evidence type="ECO:0000256" key="1">
    <source>
        <dbReference type="SAM" id="SignalP"/>
    </source>
</evidence>
<dbReference type="Gene3D" id="3.40.30.10">
    <property type="entry name" value="Glutaredoxin"/>
    <property type="match status" value="1"/>
</dbReference>
<protein>
    <recommendedName>
        <fullName evidence="2">Thioredoxin domain-containing protein</fullName>
    </recommendedName>
</protein>
<comment type="caution">
    <text evidence="3">The sequence shown here is derived from an EMBL/GenBank/DDBJ whole genome shotgun (WGS) entry which is preliminary data.</text>
</comment>
<feature type="domain" description="Thioredoxin" evidence="2">
    <location>
        <begin position="15"/>
        <end position="150"/>
    </location>
</feature>
<keyword evidence="4" id="KW-1185">Reference proteome</keyword>
<dbReference type="Proteomes" id="UP000633278">
    <property type="component" value="Unassembled WGS sequence"/>
</dbReference>
<dbReference type="Pfam" id="PF13899">
    <property type="entry name" value="Thioredoxin_7"/>
    <property type="match status" value="1"/>
</dbReference>
<dbReference type="SUPFAM" id="SSF52833">
    <property type="entry name" value="Thioredoxin-like"/>
    <property type="match status" value="1"/>
</dbReference>
<keyword evidence="1" id="KW-0732">Signal</keyword>
<organism evidence="3 4">
    <name type="scientific">Polaribacter pacificus</name>
    <dbReference type="NCBI Taxonomy" id="1775173"/>
    <lineage>
        <taxon>Bacteria</taxon>
        <taxon>Pseudomonadati</taxon>
        <taxon>Bacteroidota</taxon>
        <taxon>Flavobacteriia</taxon>
        <taxon>Flavobacteriales</taxon>
        <taxon>Flavobacteriaceae</taxon>
    </lineage>
</organism>
<evidence type="ECO:0000313" key="3">
    <source>
        <dbReference type="EMBL" id="GGG95174.1"/>
    </source>
</evidence>
<dbReference type="RefSeq" id="WP_188598251.1">
    <property type="nucleotide sequence ID" value="NZ_BMJW01000001.1"/>
</dbReference>
<dbReference type="PROSITE" id="PS51352">
    <property type="entry name" value="THIOREDOXIN_2"/>
    <property type="match status" value="1"/>
</dbReference>
<feature type="signal peptide" evidence="1">
    <location>
        <begin position="1"/>
        <end position="19"/>
    </location>
</feature>
<proteinExistence type="predicted"/>
<dbReference type="AlphaFoldDB" id="A0A917HX55"/>
<gene>
    <name evidence="3" type="ORF">GCM10011416_10820</name>
</gene>
<reference evidence="3" key="1">
    <citation type="journal article" date="2014" name="Int. J. Syst. Evol. Microbiol.">
        <title>Complete genome sequence of Corynebacterium casei LMG S-19264T (=DSM 44701T), isolated from a smear-ripened cheese.</title>
        <authorList>
            <consortium name="US DOE Joint Genome Institute (JGI-PGF)"/>
            <person name="Walter F."/>
            <person name="Albersmeier A."/>
            <person name="Kalinowski J."/>
            <person name="Ruckert C."/>
        </authorList>
    </citation>
    <scope>NUCLEOTIDE SEQUENCE</scope>
    <source>
        <strain evidence="3">CGMCC 1.15763</strain>
    </source>
</reference>
<dbReference type="EMBL" id="BMJW01000001">
    <property type="protein sequence ID" value="GGG95174.1"/>
    <property type="molecule type" value="Genomic_DNA"/>
</dbReference>
<evidence type="ECO:0000313" key="4">
    <source>
        <dbReference type="Proteomes" id="UP000633278"/>
    </source>
</evidence>
<reference evidence="3" key="2">
    <citation type="submission" date="2020-09" db="EMBL/GenBank/DDBJ databases">
        <authorList>
            <person name="Sun Q."/>
            <person name="Zhou Y."/>
        </authorList>
    </citation>
    <scope>NUCLEOTIDE SEQUENCE</scope>
    <source>
        <strain evidence="3">CGMCC 1.15763</strain>
    </source>
</reference>
<feature type="chain" id="PRO_5037090967" description="Thioredoxin domain-containing protein" evidence="1">
    <location>
        <begin position="20"/>
        <end position="162"/>
    </location>
</feature>
<dbReference type="InterPro" id="IPR036249">
    <property type="entry name" value="Thioredoxin-like_sf"/>
</dbReference>
<evidence type="ECO:0000259" key="2">
    <source>
        <dbReference type="PROSITE" id="PS51352"/>
    </source>
</evidence>
<sequence length="162" mass="18168">MKKIIMVLFIGLFTLSLSAQTEKVDLYNPNANAKSDIANAVAKAKKEGKNVLIQAGGNWCGWCILFDKKVKADPVLKKAMNDNYVSYHLNYSQENKNEAVFASLGYPERFGFPVFIVLDGNGKRLHTQNSAYLEEGNGHNTAKILEFFRHWTVSAVNPKLKK</sequence>